<dbReference type="SUPFAM" id="SSF89733">
    <property type="entry name" value="L-sulfolactate dehydrogenase-like"/>
    <property type="match status" value="1"/>
</dbReference>
<dbReference type="InterPro" id="IPR043144">
    <property type="entry name" value="Mal/L-sulf/L-lact_DH-like_ah"/>
</dbReference>
<dbReference type="Pfam" id="PF02615">
    <property type="entry name" value="Ldh_2"/>
    <property type="match status" value="1"/>
</dbReference>
<gene>
    <name evidence="2" type="ORF">ACFQ2K_48435</name>
</gene>
<dbReference type="InterPro" id="IPR043143">
    <property type="entry name" value="Mal/L-sulf/L-lact_DH-like_NADP"/>
</dbReference>
<accession>A0ABW2X715</accession>
<dbReference type="Proteomes" id="UP001596915">
    <property type="component" value="Unassembled WGS sequence"/>
</dbReference>
<dbReference type="Gene3D" id="3.30.1370.60">
    <property type="entry name" value="Hypothetical oxidoreductase yiak, domain 2"/>
    <property type="match status" value="1"/>
</dbReference>
<dbReference type="InterPro" id="IPR036111">
    <property type="entry name" value="Mal/L-sulfo/L-lacto_DH-like_sf"/>
</dbReference>
<sequence length="76" mass="7808">MGAAHLLDYLAALRYGRLNGVARPRVASARAAVVTVDADCGTAQLAFDHALGALVERARTSGVAVLAMYTDFGSSG</sequence>
<proteinExistence type="predicted"/>
<evidence type="ECO:0000313" key="3">
    <source>
        <dbReference type="Proteomes" id="UP001596915"/>
    </source>
</evidence>
<evidence type="ECO:0000313" key="2">
    <source>
        <dbReference type="EMBL" id="MFD0629285.1"/>
    </source>
</evidence>
<name>A0ABW2X715_9ACTN</name>
<keyword evidence="3" id="KW-1185">Reference proteome</keyword>
<evidence type="ECO:0000256" key="1">
    <source>
        <dbReference type="ARBA" id="ARBA00023002"/>
    </source>
</evidence>
<keyword evidence="1" id="KW-0560">Oxidoreductase</keyword>
<dbReference type="InterPro" id="IPR003767">
    <property type="entry name" value="Malate/L-lactate_DH-like"/>
</dbReference>
<reference evidence="3" key="1">
    <citation type="journal article" date="2019" name="Int. J. Syst. Evol. Microbiol.">
        <title>The Global Catalogue of Microorganisms (GCM) 10K type strain sequencing project: providing services to taxonomists for standard genome sequencing and annotation.</title>
        <authorList>
            <consortium name="The Broad Institute Genomics Platform"/>
            <consortium name="The Broad Institute Genome Sequencing Center for Infectious Disease"/>
            <person name="Wu L."/>
            <person name="Ma J."/>
        </authorList>
    </citation>
    <scope>NUCLEOTIDE SEQUENCE [LARGE SCALE GENOMIC DNA]</scope>
    <source>
        <strain evidence="3">JCM 12607</strain>
    </source>
</reference>
<dbReference type="EMBL" id="JBHTGL010000008">
    <property type="protein sequence ID" value="MFD0629285.1"/>
    <property type="molecule type" value="Genomic_DNA"/>
</dbReference>
<comment type="caution">
    <text evidence="2">The sequence shown here is derived from an EMBL/GenBank/DDBJ whole genome shotgun (WGS) entry which is preliminary data.</text>
</comment>
<organism evidence="2 3">
    <name type="scientific">Streptomyces sanglieri</name>
    <dbReference type="NCBI Taxonomy" id="193460"/>
    <lineage>
        <taxon>Bacteria</taxon>
        <taxon>Bacillati</taxon>
        <taxon>Actinomycetota</taxon>
        <taxon>Actinomycetes</taxon>
        <taxon>Kitasatosporales</taxon>
        <taxon>Streptomycetaceae</taxon>
        <taxon>Streptomyces</taxon>
    </lineage>
</organism>
<protein>
    <submittedName>
        <fullName evidence="2">Ldh family oxidoreductase</fullName>
    </submittedName>
</protein>
<dbReference type="Gene3D" id="1.10.1530.10">
    <property type="match status" value="1"/>
</dbReference>